<dbReference type="AlphaFoldDB" id="A0A183HDX1"/>
<protein>
    <submittedName>
        <fullName evidence="4">Major sperm protein</fullName>
    </submittedName>
</protein>
<sequence length="102" mass="11469">MCDNSLLFAVGSNLIYFITTIGVGDMKLGGKCFFIALNNIRATQGQEPAIKVYAKKNDVDVDTQTENDDKEYVPQWIRMQNPEALLIDKLIITRDDVNDLTV</sequence>
<reference evidence="4" key="2">
    <citation type="submission" date="2016-06" db="UniProtKB">
        <authorList>
            <consortium name="WormBaseParasite"/>
        </authorList>
    </citation>
    <scope>IDENTIFICATION</scope>
</reference>
<accession>A0A183HDX1</accession>
<dbReference type="Proteomes" id="UP000242913">
    <property type="component" value="Unassembled WGS sequence"/>
</dbReference>
<feature type="transmembrane region" description="Helical" evidence="1">
    <location>
        <begin position="6"/>
        <end position="24"/>
    </location>
</feature>
<evidence type="ECO:0000256" key="1">
    <source>
        <dbReference type="SAM" id="Phobius"/>
    </source>
</evidence>
<evidence type="ECO:0000313" key="3">
    <source>
        <dbReference type="Proteomes" id="UP000242913"/>
    </source>
</evidence>
<name>A0A183HDX1_9BILA</name>
<keyword evidence="3" id="KW-1185">Reference proteome</keyword>
<dbReference type="EMBL" id="KZ269979">
    <property type="protein sequence ID" value="OZC12033.1"/>
    <property type="molecule type" value="Genomic_DNA"/>
</dbReference>
<dbReference type="WBParaSite" id="OFLC_0000568201-mRNA-1">
    <property type="protein sequence ID" value="OFLC_0000568201-mRNA-1"/>
    <property type="gene ID" value="OFLC_0000568201"/>
</dbReference>
<dbReference type="OrthoDB" id="297496at2759"/>
<keyword evidence="1" id="KW-0472">Membrane</keyword>
<proteinExistence type="predicted"/>
<reference evidence="2 3" key="1">
    <citation type="submission" date="2015-12" db="EMBL/GenBank/DDBJ databases">
        <title>Draft genome of the nematode, Onchocerca flexuosa.</title>
        <authorList>
            <person name="Mitreva M."/>
        </authorList>
    </citation>
    <scope>NUCLEOTIDE SEQUENCE [LARGE SCALE GENOMIC DNA]</scope>
    <source>
        <strain evidence="2">Red Deer</strain>
    </source>
</reference>
<keyword evidence="1" id="KW-0812">Transmembrane</keyword>
<evidence type="ECO:0000313" key="4">
    <source>
        <dbReference type="WBParaSite" id="OFLC_0000568201-mRNA-1"/>
    </source>
</evidence>
<keyword evidence="1" id="KW-1133">Transmembrane helix</keyword>
<dbReference type="STRING" id="387005.A0A183HDX1"/>
<organism evidence="4">
    <name type="scientific">Onchocerca flexuosa</name>
    <dbReference type="NCBI Taxonomy" id="387005"/>
    <lineage>
        <taxon>Eukaryota</taxon>
        <taxon>Metazoa</taxon>
        <taxon>Ecdysozoa</taxon>
        <taxon>Nematoda</taxon>
        <taxon>Chromadorea</taxon>
        <taxon>Rhabditida</taxon>
        <taxon>Spirurina</taxon>
        <taxon>Spiruromorpha</taxon>
        <taxon>Filarioidea</taxon>
        <taxon>Onchocercidae</taxon>
        <taxon>Onchocerca</taxon>
    </lineage>
</organism>
<gene>
    <name evidence="2" type="ORF">X798_01214</name>
</gene>
<evidence type="ECO:0000313" key="2">
    <source>
        <dbReference type="EMBL" id="OZC12033.1"/>
    </source>
</evidence>